<comment type="caution">
    <text evidence="8">The sequence shown here is derived from an EMBL/GenBank/DDBJ whole genome shotgun (WGS) entry which is preliminary data.</text>
</comment>
<evidence type="ECO:0000259" key="7">
    <source>
        <dbReference type="PROSITE" id="PS51918"/>
    </source>
</evidence>
<keyword evidence="9" id="KW-1185">Reference proteome</keyword>
<keyword evidence="2" id="KW-0949">S-adenosyl-L-methionine</keyword>
<reference evidence="8 9" key="1">
    <citation type="submission" date="2023-04" db="EMBL/GenBank/DDBJ databases">
        <title>Clostridium tannerae sp. nov., isolated from the fecal material of an alpaca.</title>
        <authorList>
            <person name="Miller S."/>
            <person name="Hendry M."/>
            <person name="King J."/>
            <person name="Sankaranarayanan K."/>
            <person name="Lawson P.A."/>
        </authorList>
    </citation>
    <scope>NUCLEOTIDE SEQUENCE [LARGE SCALE GENOMIC DNA]</scope>
    <source>
        <strain evidence="8 9">A1-XYC3</strain>
    </source>
</reference>
<dbReference type="Pfam" id="PF04055">
    <property type="entry name" value="Radical_SAM"/>
    <property type="match status" value="1"/>
</dbReference>
<dbReference type="EMBL" id="JARUJP010000012">
    <property type="protein sequence ID" value="MDW8801711.1"/>
    <property type="molecule type" value="Genomic_DNA"/>
</dbReference>
<dbReference type="SFLD" id="SFLDS00029">
    <property type="entry name" value="Radical_SAM"/>
    <property type="match status" value="1"/>
</dbReference>
<dbReference type="SFLD" id="SFLDG01082">
    <property type="entry name" value="B12-binding_domain_containing"/>
    <property type="match status" value="1"/>
</dbReference>
<dbReference type="CDD" id="cd02068">
    <property type="entry name" value="radical_SAM_B12_BD"/>
    <property type="match status" value="1"/>
</dbReference>
<dbReference type="Proteomes" id="UP001281656">
    <property type="component" value="Unassembled WGS sequence"/>
</dbReference>
<dbReference type="RefSeq" id="WP_318798245.1">
    <property type="nucleotide sequence ID" value="NZ_JARUJP010000012.1"/>
</dbReference>
<dbReference type="SMART" id="SM00729">
    <property type="entry name" value="Elp3"/>
    <property type="match status" value="1"/>
</dbReference>
<organism evidence="8 9">
    <name type="scientific">Clostridium tanneri</name>
    <dbReference type="NCBI Taxonomy" id="3037988"/>
    <lineage>
        <taxon>Bacteria</taxon>
        <taxon>Bacillati</taxon>
        <taxon>Bacillota</taxon>
        <taxon>Clostridia</taxon>
        <taxon>Eubacteriales</taxon>
        <taxon>Clostridiaceae</taxon>
        <taxon>Clostridium</taxon>
    </lineage>
</organism>
<dbReference type="Pfam" id="PF13311">
    <property type="entry name" value="DUF4080"/>
    <property type="match status" value="1"/>
</dbReference>
<evidence type="ECO:0000256" key="2">
    <source>
        <dbReference type="ARBA" id="ARBA00022691"/>
    </source>
</evidence>
<dbReference type="PANTHER" id="PTHR43409:SF16">
    <property type="entry name" value="SLR0320 PROTEIN"/>
    <property type="match status" value="1"/>
</dbReference>
<name>A0ABU4JUR6_9CLOT</name>
<keyword evidence="4" id="KW-0408">Iron</keyword>
<dbReference type="InterPro" id="IPR025288">
    <property type="entry name" value="DUF4080"/>
</dbReference>
<dbReference type="InterPro" id="IPR058240">
    <property type="entry name" value="rSAM_sf"/>
</dbReference>
<accession>A0ABU4JUR6</accession>
<dbReference type="InterPro" id="IPR023404">
    <property type="entry name" value="rSAM_horseshoe"/>
</dbReference>
<dbReference type="PROSITE" id="PS51918">
    <property type="entry name" value="RADICAL_SAM"/>
    <property type="match status" value="1"/>
</dbReference>
<evidence type="ECO:0000256" key="3">
    <source>
        <dbReference type="ARBA" id="ARBA00022723"/>
    </source>
</evidence>
<dbReference type="InterPro" id="IPR007197">
    <property type="entry name" value="rSAM"/>
</dbReference>
<dbReference type="SFLD" id="SFLDG01123">
    <property type="entry name" value="methyltransferase_(Class_B)"/>
    <property type="match status" value="1"/>
</dbReference>
<sequence length="579" mass="68963">MKVVLTALNSQFIHSNLAVRYIKAYTKDLDYHCIVKEFSINDRREKVLEELMREKPDILAFSCYIWNIELVQSIAKLVKLVDPKIEIVYGGPEVSYDSKSFLEENPGEYVIFGEGEESFYQFLSWRLEYEKFKKESIASEERLELEKQFLKRRRNIAGLCFKEKGEVVLNLHRELLDMNRLVFPYQEDDNLENKIVYYEASRGCPFNCKYCISSTIHGVRFLELERVKKELKFLVDKKVKLLKFVDRTFNCSSKFARAIWEYLMTLDTETTFHFEISADILDDEQLELLSRAPKGRFQFEVGVQTTNNQVLKNINRFVSFEDIKKQVVELNKYKNINQHLDLIAGLPGEDFQSFKKSFNDLYSIQPDEIQLGFLKVLKGSPMEAEAKQWGIVHSPYSPYEVLKTKDISYEELLILKKVEEVVDKYYNSGKFKNILKYFLPEFKTPFDFYYELGMFFYNKGYLSRNISSADYYKVFIEFNEEKLEKSSEMLKEIIKYDYLKFNKKKWLPEFLNRERIKEEERKVKDIIEAGKIKVSDKYHIEKFFMDMESYVLSGKLIEKQLYVIFDEKEHNEFFVEDLV</sequence>
<dbReference type="InterPro" id="IPR051198">
    <property type="entry name" value="BchE-like"/>
</dbReference>
<feature type="domain" description="B12-binding" evidence="6">
    <location>
        <begin position="1"/>
        <end position="133"/>
    </location>
</feature>
<dbReference type="InterPro" id="IPR006158">
    <property type="entry name" value="Cobalamin-bd"/>
</dbReference>
<proteinExistence type="predicted"/>
<evidence type="ECO:0000256" key="1">
    <source>
        <dbReference type="ARBA" id="ARBA00001966"/>
    </source>
</evidence>
<keyword evidence="3" id="KW-0479">Metal-binding</keyword>
<evidence type="ECO:0000313" key="8">
    <source>
        <dbReference type="EMBL" id="MDW8801711.1"/>
    </source>
</evidence>
<comment type="cofactor">
    <cofactor evidence="1">
        <name>[4Fe-4S] cluster</name>
        <dbReference type="ChEBI" id="CHEBI:49883"/>
    </cofactor>
</comment>
<dbReference type="InterPro" id="IPR034466">
    <property type="entry name" value="Methyltransferase_Class_B"/>
</dbReference>
<dbReference type="InterPro" id="IPR036724">
    <property type="entry name" value="Cobalamin-bd_sf"/>
</dbReference>
<feature type="domain" description="Radical SAM core" evidence="7">
    <location>
        <begin position="190"/>
        <end position="415"/>
    </location>
</feature>
<evidence type="ECO:0000256" key="4">
    <source>
        <dbReference type="ARBA" id="ARBA00023004"/>
    </source>
</evidence>
<dbReference type="Pfam" id="PF02310">
    <property type="entry name" value="B12-binding"/>
    <property type="match status" value="1"/>
</dbReference>
<dbReference type="PROSITE" id="PS51332">
    <property type="entry name" value="B12_BINDING"/>
    <property type="match status" value="1"/>
</dbReference>
<dbReference type="CDD" id="cd01335">
    <property type="entry name" value="Radical_SAM"/>
    <property type="match status" value="1"/>
</dbReference>
<dbReference type="PANTHER" id="PTHR43409">
    <property type="entry name" value="ANAEROBIC MAGNESIUM-PROTOPORPHYRIN IX MONOMETHYL ESTER CYCLASE-RELATED"/>
    <property type="match status" value="1"/>
</dbReference>
<keyword evidence="5" id="KW-0411">Iron-sulfur</keyword>
<evidence type="ECO:0000256" key="5">
    <source>
        <dbReference type="ARBA" id="ARBA00023014"/>
    </source>
</evidence>
<gene>
    <name evidence="8" type="ORF">P8V03_11195</name>
</gene>
<evidence type="ECO:0000259" key="6">
    <source>
        <dbReference type="PROSITE" id="PS51332"/>
    </source>
</evidence>
<dbReference type="Gene3D" id="3.80.30.20">
    <property type="entry name" value="tm_1862 like domain"/>
    <property type="match status" value="1"/>
</dbReference>
<dbReference type="InterPro" id="IPR006638">
    <property type="entry name" value="Elp3/MiaA/NifB-like_rSAM"/>
</dbReference>
<dbReference type="SUPFAM" id="SSF102114">
    <property type="entry name" value="Radical SAM enzymes"/>
    <property type="match status" value="1"/>
</dbReference>
<evidence type="ECO:0000313" key="9">
    <source>
        <dbReference type="Proteomes" id="UP001281656"/>
    </source>
</evidence>
<protein>
    <submittedName>
        <fullName evidence="8">DUF4080 domain-containing protein</fullName>
    </submittedName>
</protein>
<dbReference type="Gene3D" id="3.40.50.280">
    <property type="entry name" value="Cobalamin-binding domain"/>
    <property type="match status" value="1"/>
</dbReference>
<dbReference type="SUPFAM" id="SSF52242">
    <property type="entry name" value="Cobalamin (vitamin B12)-binding domain"/>
    <property type="match status" value="1"/>
</dbReference>